<evidence type="ECO:0000256" key="5">
    <source>
        <dbReference type="ARBA" id="ARBA00022692"/>
    </source>
</evidence>
<evidence type="ECO:0000256" key="3">
    <source>
        <dbReference type="ARBA" id="ARBA00007618"/>
    </source>
</evidence>
<accession>A0AAV2KEI6</accession>
<evidence type="ECO:0000256" key="2">
    <source>
        <dbReference type="ARBA" id="ARBA00004502"/>
    </source>
</evidence>
<dbReference type="Proteomes" id="UP001497482">
    <property type="component" value="Chromosome 18"/>
</dbReference>
<dbReference type="PANTHER" id="PTHR14275">
    <property type="entry name" value="PROMETHIN"/>
    <property type="match status" value="1"/>
</dbReference>
<keyword evidence="8 9" id="KW-0472">Membrane</keyword>
<evidence type="ECO:0000256" key="6">
    <source>
        <dbReference type="ARBA" id="ARBA00022824"/>
    </source>
</evidence>
<evidence type="ECO:0000256" key="1">
    <source>
        <dbReference type="ARBA" id="ARBA00004477"/>
    </source>
</evidence>
<feature type="transmembrane region" description="Helical" evidence="9">
    <location>
        <begin position="75"/>
        <end position="94"/>
    </location>
</feature>
<keyword evidence="7 9" id="KW-1133">Transmembrane helix</keyword>
<sequence>MECSTSASFCQSLSPLLGQICEDPRVARLLNTRLGQYLRQNPVLGLSALLFSSMAVLPVGLFAVFALVTLVMSAVGFVFFEVLLLLVAGLTLLFTLSGLAFFSVVTSFIFGTVYITFTNLYQSFCKQRPTKSRPTAAEEEAADKSD</sequence>
<comment type="similarity">
    <text evidence="3">Belongs to the LDAF1 family.</text>
</comment>
<dbReference type="EMBL" id="OZ035840">
    <property type="protein sequence ID" value="CAL1588346.1"/>
    <property type="molecule type" value="Genomic_DNA"/>
</dbReference>
<comment type="subcellular location">
    <subcellularLocation>
        <location evidence="1">Endoplasmic reticulum membrane</location>
        <topology evidence="1">Multi-pass membrane protein</topology>
    </subcellularLocation>
    <subcellularLocation>
        <location evidence="2">Lipid droplet</location>
    </subcellularLocation>
</comment>
<evidence type="ECO:0000256" key="7">
    <source>
        <dbReference type="ARBA" id="ARBA00022989"/>
    </source>
</evidence>
<organism evidence="10 11">
    <name type="scientific">Knipowitschia caucasica</name>
    <name type="common">Caucasian dwarf goby</name>
    <name type="synonym">Pomatoschistus caucasicus</name>
    <dbReference type="NCBI Taxonomy" id="637954"/>
    <lineage>
        <taxon>Eukaryota</taxon>
        <taxon>Metazoa</taxon>
        <taxon>Chordata</taxon>
        <taxon>Craniata</taxon>
        <taxon>Vertebrata</taxon>
        <taxon>Euteleostomi</taxon>
        <taxon>Actinopterygii</taxon>
        <taxon>Neopterygii</taxon>
        <taxon>Teleostei</taxon>
        <taxon>Neoteleostei</taxon>
        <taxon>Acanthomorphata</taxon>
        <taxon>Gobiaria</taxon>
        <taxon>Gobiiformes</taxon>
        <taxon>Gobioidei</taxon>
        <taxon>Gobiidae</taxon>
        <taxon>Gobiinae</taxon>
        <taxon>Knipowitschia</taxon>
    </lineage>
</organism>
<keyword evidence="5 9" id="KW-0812">Transmembrane</keyword>
<feature type="transmembrane region" description="Helical" evidence="9">
    <location>
        <begin position="100"/>
        <end position="121"/>
    </location>
</feature>
<keyword evidence="6" id="KW-0256">Endoplasmic reticulum</keyword>
<evidence type="ECO:0000313" key="11">
    <source>
        <dbReference type="Proteomes" id="UP001497482"/>
    </source>
</evidence>
<dbReference type="InterPro" id="IPR029709">
    <property type="entry name" value="LDAF1"/>
</dbReference>
<dbReference type="PANTHER" id="PTHR14275:SF0">
    <property type="entry name" value="LIPID DROPLET ASSEMBLY FACTOR 1"/>
    <property type="match status" value="1"/>
</dbReference>
<evidence type="ECO:0000313" key="10">
    <source>
        <dbReference type="EMBL" id="CAL1588346.1"/>
    </source>
</evidence>
<evidence type="ECO:0000256" key="4">
    <source>
        <dbReference type="ARBA" id="ARBA00022677"/>
    </source>
</evidence>
<dbReference type="GO" id="GO:0005789">
    <property type="term" value="C:endoplasmic reticulum membrane"/>
    <property type="evidence" value="ECO:0007669"/>
    <property type="project" value="UniProtKB-SubCell"/>
</dbReference>
<dbReference type="GO" id="GO:0005811">
    <property type="term" value="C:lipid droplet"/>
    <property type="evidence" value="ECO:0007669"/>
    <property type="project" value="UniProtKB-SubCell"/>
</dbReference>
<gene>
    <name evidence="10" type="ORF">KC01_LOCUS18156</name>
</gene>
<dbReference type="AlphaFoldDB" id="A0AAV2KEI6"/>
<evidence type="ECO:0000256" key="8">
    <source>
        <dbReference type="ARBA" id="ARBA00023136"/>
    </source>
</evidence>
<evidence type="ECO:0000256" key="9">
    <source>
        <dbReference type="SAM" id="Phobius"/>
    </source>
</evidence>
<keyword evidence="4" id="KW-0551">Lipid droplet</keyword>
<proteinExistence type="inferred from homology"/>
<feature type="transmembrane region" description="Helical" evidence="9">
    <location>
        <begin position="42"/>
        <end position="68"/>
    </location>
</feature>
<protein>
    <recommendedName>
        <fullName evidence="12">Promethin</fullName>
    </recommendedName>
</protein>
<reference evidence="10 11" key="1">
    <citation type="submission" date="2024-04" db="EMBL/GenBank/DDBJ databases">
        <authorList>
            <person name="Waldvogel A.-M."/>
            <person name="Schoenle A."/>
        </authorList>
    </citation>
    <scope>NUCLEOTIDE SEQUENCE [LARGE SCALE GENOMIC DNA]</scope>
</reference>
<keyword evidence="11" id="KW-1185">Reference proteome</keyword>
<evidence type="ECO:0008006" key="12">
    <source>
        <dbReference type="Google" id="ProtNLM"/>
    </source>
</evidence>
<dbReference type="Pfam" id="PF16015">
    <property type="entry name" value="Promethin"/>
    <property type="match status" value="1"/>
</dbReference>
<name>A0AAV2KEI6_KNICA</name>